<feature type="transmembrane region" description="Helical" evidence="1">
    <location>
        <begin position="257"/>
        <end position="276"/>
    </location>
</feature>
<dbReference type="Pfam" id="PF01757">
    <property type="entry name" value="Acyl_transf_3"/>
    <property type="match status" value="1"/>
</dbReference>
<dbReference type="AlphaFoldDB" id="A0A1B6H0Q5"/>
<feature type="transmembrane region" description="Helical" evidence="1">
    <location>
        <begin position="153"/>
        <end position="173"/>
    </location>
</feature>
<feature type="transmembrane region" description="Helical" evidence="1">
    <location>
        <begin position="50"/>
        <end position="69"/>
    </location>
</feature>
<organism evidence="3">
    <name type="scientific">Cuerna arida</name>
    <dbReference type="NCBI Taxonomy" id="1464854"/>
    <lineage>
        <taxon>Eukaryota</taxon>
        <taxon>Metazoa</taxon>
        <taxon>Ecdysozoa</taxon>
        <taxon>Arthropoda</taxon>
        <taxon>Hexapoda</taxon>
        <taxon>Insecta</taxon>
        <taxon>Pterygota</taxon>
        <taxon>Neoptera</taxon>
        <taxon>Paraneoptera</taxon>
        <taxon>Hemiptera</taxon>
        <taxon>Auchenorrhyncha</taxon>
        <taxon>Membracoidea</taxon>
        <taxon>Cicadellidae</taxon>
        <taxon>Cicadellinae</taxon>
        <taxon>Proconiini</taxon>
        <taxon>Cuerna</taxon>
    </lineage>
</organism>
<keyword evidence="1" id="KW-0812">Transmembrane</keyword>
<evidence type="ECO:0000256" key="1">
    <source>
        <dbReference type="SAM" id="Phobius"/>
    </source>
</evidence>
<accession>A0A1B6H0Q5</accession>
<dbReference type="PANTHER" id="PTHR11161">
    <property type="entry name" value="O-ACYLTRANSFERASE"/>
    <property type="match status" value="1"/>
</dbReference>
<dbReference type="GO" id="GO:0016747">
    <property type="term" value="F:acyltransferase activity, transferring groups other than amino-acyl groups"/>
    <property type="evidence" value="ECO:0007669"/>
    <property type="project" value="InterPro"/>
</dbReference>
<feature type="transmembrane region" description="Helical" evidence="1">
    <location>
        <begin position="400"/>
        <end position="420"/>
    </location>
</feature>
<reference evidence="3" key="1">
    <citation type="submission" date="2015-11" db="EMBL/GenBank/DDBJ databases">
        <title>De novo transcriptome assembly of four potential Pierce s Disease insect vectors from Arizona vineyards.</title>
        <authorList>
            <person name="Tassone E.E."/>
        </authorList>
    </citation>
    <scope>NUCLEOTIDE SEQUENCE</scope>
</reference>
<evidence type="ECO:0000313" key="3">
    <source>
        <dbReference type="EMBL" id="JAS68266.1"/>
    </source>
</evidence>
<dbReference type="EMBL" id="GECZ01001503">
    <property type="protein sequence ID" value="JAS68266.1"/>
    <property type="molecule type" value="Transcribed_RNA"/>
</dbReference>
<sequence length="522" mass="59731">MFSVCVPSSCTAQDVKAHFDFSLNSVNASAIVNDLSCSTNISVPLETKEWIAILVIVLIFMLVALSTAYETSSTGSEKNTLLCAFSLKTNCRQMLSTRTTPAALTCLNGLRVLAMFWVILGHRMFAMLTFPALRPKTILEKIDDLVMAPIENTMLSVEIFFLISGILVTYGYLRYMKKGHKFNLLYFYFHRYCRLTPALAFMVLLYSTIAIRFADGPMWRKFFDMLNSSCRSDWWATLLYINNYYHNNFNMCISQSWFMSSDFQLYLFSPILLIPLHKKPKLGLALIAIFAVISTSGGLWNAIVKDLKGGNLSRDSFEKDYIVTHLRAATFLIGMALGYVLFKLKQGELILKLSRARLWAGWLMSLFFILFSVLFITVVMDPEREPSRWVNIPYMIFHRHLFALGFVWIILICTLGHGGWVNQFLSWSVLIPFARLSYGAYLTHMLIQFIDTYSQRGPVQLSHPYLWYHAFADFTLSYLASAALYLIVEGPFANITTWCFEGQKKPKEEENQTELPVSRNAT</sequence>
<gene>
    <name evidence="3" type="ORF">g.27036</name>
</gene>
<keyword evidence="1" id="KW-1133">Transmembrane helix</keyword>
<feature type="transmembrane region" description="Helical" evidence="1">
    <location>
        <begin position="324"/>
        <end position="344"/>
    </location>
</feature>
<keyword evidence="1" id="KW-0472">Membrane</keyword>
<feature type="transmembrane region" description="Helical" evidence="1">
    <location>
        <begin position="467"/>
        <end position="488"/>
    </location>
</feature>
<feature type="transmembrane region" description="Helical" evidence="1">
    <location>
        <begin position="356"/>
        <end position="380"/>
    </location>
</feature>
<feature type="transmembrane region" description="Helical" evidence="1">
    <location>
        <begin position="194"/>
        <end position="214"/>
    </location>
</feature>
<feature type="domain" description="Acyltransferase 3" evidence="2">
    <location>
        <begin position="106"/>
        <end position="457"/>
    </location>
</feature>
<protein>
    <recommendedName>
        <fullName evidence="2">Acyltransferase 3 domain-containing protein</fullName>
    </recommendedName>
</protein>
<proteinExistence type="predicted"/>
<feature type="transmembrane region" description="Helical" evidence="1">
    <location>
        <begin position="283"/>
        <end position="304"/>
    </location>
</feature>
<evidence type="ECO:0000259" key="2">
    <source>
        <dbReference type="Pfam" id="PF01757"/>
    </source>
</evidence>
<feature type="transmembrane region" description="Helical" evidence="1">
    <location>
        <begin position="427"/>
        <end position="447"/>
    </location>
</feature>
<dbReference type="InterPro" id="IPR052728">
    <property type="entry name" value="O2_lipid_transport_reg"/>
</dbReference>
<dbReference type="InterPro" id="IPR002656">
    <property type="entry name" value="Acyl_transf_3_dom"/>
</dbReference>
<name>A0A1B6H0Q5_9HEMI</name>
<dbReference type="PANTHER" id="PTHR11161:SF0">
    <property type="entry name" value="O-ACYLTRANSFERASE LIKE PROTEIN"/>
    <property type="match status" value="1"/>
</dbReference>